<gene>
    <name evidence="1" type="ORF">PXEA_LOCUS22267</name>
</gene>
<organism evidence="1 2">
    <name type="scientific">Protopolystoma xenopodis</name>
    <dbReference type="NCBI Taxonomy" id="117903"/>
    <lineage>
        <taxon>Eukaryota</taxon>
        <taxon>Metazoa</taxon>
        <taxon>Spiralia</taxon>
        <taxon>Lophotrochozoa</taxon>
        <taxon>Platyhelminthes</taxon>
        <taxon>Monogenea</taxon>
        <taxon>Polyopisthocotylea</taxon>
        <taxon>Polystomatidea</taxon>
        <taxon>Polystomatidae</taxon>
        <taxon>Protopolystoma</taxon>
    </lineage>
</organism>
<evidence type="ECO:0000313" key="1">
    <source>
        <dbReference type="EMBL" id="VEL28827.1"/>
    </source>
</evidence>
<dbReference type="AlphaFoldDB" id="A0A448X5W2"/>
<dbReference type="EMBL" id="CAAALY010098123">
    <property type="protein sequence ID" value="VEL28827.1"/>
    <property type="molecule type" value="Genomic_DNA"/>
</dbReference>
<comment type="caution">
    <text evidence="1">The sequence shown here is derived from an EMBL/GenBank/DDBJ whole genome shotgun (WGS) entry which is preliminary data.</text>
</comment>
<keyword evidence="2" id="KW-1185">Reference proteome</keyword>
<evidence type="ECO:0000313" key="2">
    <source>
        <dbReference type="Proteomes" id="UP000784294"/>
    </source>
</evidence>
<sequence length="51" mass="5634">MPVKPIDSWSSSGGTDLCISSRNTFTRNVSKFNNYESRHSPKPSCQGWTAA</sequence>
<dbReference type="Proteomes" id="UP000784294">
    <property type="component" value="Unassembled WGS sequence"/>
</dbReference>
<accession>A0A448X5W2</accession>
<reference evidence="1" key="1">
    <citation type="submission" date="2018-11" db="EMBL/GenBank/DDBJ databases">
        <authorList>
            <consortium name="Pathogen Informatics"/>
        </authorList>
    </citation>
    <scope>NUCLEOTIDE SEQUENCE</scope>
</reference>
<protein>
    <submittedName>
        <fullName evidence="1">Uncharacterized protein</fullName>
    </submittedName>
</protein>
<proteinExistence type="predicted"/>
<name>A0A448X5W2_9PLAT</name>